<feature type="transmembrane region" description="Helical" evidence="4">
    <location>
        <begin position="356"/>
        <end position="382"/>
    </location>
</feature>
<keyword evidence="7" id="KW-1185">Reference proteome</keyword>
<dbReference type="PANTHER" id="PTHR23121:SF9">
    <property type="entry name" value="SODIUM-DEPENDENT GLUCOSE TRANSPORTER 1"/>
    <property type="match status" value="1"/>
</dbReference>
<reference evidence="6 7" key="2">
    <citation type="submission" date="2020-06" db="EMBL/GenBank/DDBJ databases">
        <title>Halomonas songnenensis sp. nov., a moderately halophilic bacterium isolated from saline and alkaline soils.</title>
        <authorList>
            <person name="Jiang J."/>
            <person name="Pan Y."/>
        </authorList>
    </citation>
    <scope>NUCLEOTIDE SEQUENCE [LARGE SCALE GENOMIC DNA]</scope>
    <source>
        <strain evidence="6 7">TBZ9</strain>
    </source>
</reference>
<accession>A0A7Y3TXN2</accession>
<sequence length="404" mass="42639">MLPFATAYHRRLTWRYFALFIAIGMTGGLLGPALPHLADSVGASMSQIAILFTARAVGNMSGAFVTGLLLDRFDGHKVLFAMGAIMVTGLAITPFSPLLILLAGLFGILGFAEVALNSGGNTLLVWLHRDDAGPNISALHFCFSFGNMLTPLVMVAALSLTGQFHWAFWVVGAFALLTLLPLLRFASPHKTPTLDSDTPPATTPKHSDAVLLVLFMLIFALYVGMEITFAGWVTSYGVLVGLAAKDAAILATLFWLTLSAGRLLAIPLLRVISPWWVLCGCTALGLVTAWALHALWVPLSIGALLFGLAASAFFPTLYALSNQVMEMRGRTTGAIFTAAGSGALVVPSLTGPLLDWLGAGAFPLLLAGLVILMSAGLGLLALRLRALGQATHAEAVKPLPRGEH</sequence>
<dbReference type="InterPro" id="IPR020846">
    <property type="entry name" value="MFS_dom"/>
</dbReference>
<feature type="transmembrane region" description="Helical" evidence="4">
    <location>
        <begin position="46"/>
        <end position="70"/>
    </location>
</feature>
<feature type="transmembrane region" description="Helical" evidence="4">
    <location>
        <begin position="166"/>
        <end position="186"/>
    </location>
</feature>
<keyword evidence="1 4" id="KW-0812">Transmembrane</keyword>
<organism evidence="6 7">
    <name type="scientific">Vreelandella azerica</name>
    <dbReference type="NCBI Taxonomy" id="2732867"/>
    <lineage>
        <taxon>Bacteria</taxon>
        <taxon>Pseudomonadati</taxon>
        <taxon>Pseudomonadota</taxon>
        <taxon>Gammaproteobacteria</taxon>
        <taxon>Oceanospirillales</taxon>
        <taxon>Halomonadaceae</taxon>
        <taxon>Vreelandella</taxon>
    </lineage>
</organism>
<evidence type="ECO:0000313" key="6">
    <source>
        <dbReference type="EMBL" id="NOG31660.1"/>
    </source>
</evidence>
<feature type="transmembrane region" description="Helical" evidence="4">
    <location>
        <begin position="12"/>
        <end position="34"/>
    </location>
</feature>
<dbReference type="GO" id="GO:0022857">
    <property type="term" value="F:transmembrane transporter activity"/>
    <property type="evidence" value="ECO:0007669"/>
    <property type="project" value="InterPro"/>
</dbReference>
<feature type="transmembrane region" description="Helical" evidence="4">
    <location>
        <begin position="138"/>
        <end position="160"/>
    </location>
</feature>
<evidence type="ECO:0000256" key="3">
    <source>
        <dbReference type="ARBA" id="ARBA00023136"/>
    </source>
</evidence>
<keyword evidence="2 4" id="KW-1133">Transmembrane helix</keyword>
<evidence type="ECO:0000313" key="7">
    <source>
        <dbReference type="Proteomes" id="UP000588806"/>
    </source>
</evidence>
<feature type="domain" description="Major facilitator superfamily (MFS) profile" evidence="5">
    <location>
        <begin position="12"/>
        <end position="386"/>
    </location>
</feature>
<dbReference type="Gene3D" id="1.20.1250.20">
    <property type="entry name" value="MFS general substrate transporter like domains"/>
    <property type="match status" value="2"/>
</dbReference>
<gene>
    <name evidence="6" type="ORF">HLB35_07530</name>
</gene>
<evidence type="ECO:0000259" key="5">
    <source>
        <dbReference type="PROSITE" id="PS50850"/>
    </source>
</evidence>
<feature type="transmembrane region" description="Helical" evidence="4">
    <location>
        <begin position="299"/>
        <end position="320"/>
    </location>
</feature>
<protein>
    <submittedName>
        <fullName evidence="6">MFS transporter</fullName>
    </submittedName>
</protein>
<dbReference type="PROSITE" id="PS50850">
    <property type="entry name" value="MFS"/>
    <property type="match status" value="1"/>
</dbReference>
<dbReference type="EMBL" id="JABFHI010000002">
    <property type="protein sequence ID" value="NOG31660.1"/>
    <property type="molecule type" value="Genomic_DNA"/>
</dbReference>
<feature type="transmembrane region" description="Helical" evidence="4">
    <location>
        <begin position="268"/>
        <end position="293"/>
    </location>
</feature>
<dbReference type="SUPFAM" id="SSF103473">
    <property type="entry name" value="MFS general substrate transporter"/>
    <property type="match status" value="1"/>
</dbReference>
<dbReference type="AlphaFoldDB" id="A0A7Y3TXN2"/>
<dbReference type="Proteomes" id="UP000588806">
    <property type="component" value="Unassembled WGS sequence"/>
</dbReference>
<feature type="transmembrane region" description="Helical" evidence="4">
    <location>
        <begin position="77"/>
        <end position="95"/>
    </location>
</feature>
<dbReference type="Pfam" id="PF07690">
    <property type="entry name" value="MFS_1"/>
    <property type="match status" value="1"/>
</dbReference>
<evidence type="ECO:0000256" key="4">
    <source>
        <dbReference type="SAM" id="Phobius"/>
    </source>
</evidence>
<dbReference type="PANTHER" id="PTHR23121">
    <property type="entry name" value="SODIUM-DEPENDENT GLUCOSE TRANSPORTER 1"/>
    <property type="match status" value="1"/>
</dbReference>
<name>A0A7Y3TXN2_9GAMM</name>
<proteinExistence type="predicted"/>
<dbReference type="InterPro" id="IPR011701">
    <property type="entry name" value="MFS"/>
</dbReference>
<feature type="transmembrane region" description="Helical" evidence="4">
    <location>
        <begin position="209"/>
        <end position="230"/>
    </location>
</feature>
<dbReference type="RefSeq" id="WP_171702094.1">
    <property type="nucleotide sequence ID" value="NZ_JABFHI010000002.1"/>
</dbReference>
<reference evidence="6 7" key="1">
    <citation type="submission" date="2020-05" db="EMBL/GenBank/DDBJ databases">
        <authorList>
            <person name="Ruan W."/>
            <person name="Jeon C.O."/>
            <person name="Chun B.H."/>
        </authorList>
    </citation>
    <scope>NUCLEOTIDE SEQUENCE [LARGE SCALE GENOMIC DNA]</scope>
    <source>
        <strain evidence="6 7">TBZ9</strain>
    </source>
</reference>
<keyword evidence="3 4" id="KW-0472">Membrane</keyword>
<feature type="transmembrane region" description="Helical" evidence="4">
    <location>
        <begin position="101"/>
        <end position="126"/>
    </location>
</feature>
<feature type="transmembrane region" description="Helical" evidence="4">
    <location>
        <begin position="332"/>
        <end position="350"/>
    </location>
</feature>
<feature type="transmembrane region" description="Helical" evidence="4">
    <location>
        <begin position="236"/>
        <end position="256"/>
    </location>
</feature>
<evidence type="ECO:0000256" key="1">
    <source>
        <dbReference type="ARBA" id="ARBA00022692"/>
    </source>
</evidence>
<dbReference type="InterPro" id="IPR036259">
    <property type="entry name" value="MFS_trans_sf"/>
</dbReference>
<comment type="caution">
    <text evidence="6">The sequence shown here is derived from an EMBL/GenBank/DDBJ whole genome shotgun (WGS) entry which is preliminary data.</text>
</comment>
<evidence type="ECO:0000256" key="2">
    <source>
        <dbReference type="ARBA" id="ARBA00022989"/>
    </source>
</evidence>